<accession>A0A811TAU0</accession>
<name>A0A811TAU0_9EURY</name>
<comment type="caution">
    <text evidence="1">The sequence shown here is derived from an EMBL/GenBank/DDBJ whole genome shotgun (WGS) entry which is preliminary data.</text>
</comment>
<sequence length="135" mass="16036">MECKLEILKEIDKLAGRRLIERLDISKRYQEQIKKLYSELCKWVHPSYKEWQKIIEEGEIGSKITFSYDKKLFKECGELTDRVIDTIVFLLMNFCNDLIEEIRGDKIFLKSIGNVKNSLVIQYIQEVGKKNETRN</sequence>
<organism evidence="1 2">
    <name type="scientific">Candidatus Argoarchaeum ethanivorans</name>
    <dbReference type="NCBI Taxonomy" id="2608793"/>
    <lineage>
        <taxon>Archaea</taxon>
        <taxon>Methanobacteriati</taxon>
        <taxon>Methanobacteriota</taxon>
        <taxon>Stenosarchaea group</taxon>
        <taxon>Methanomicrobia</taxon>
        <taxon>Methanosarcinales</taxon>
        <taxon>Methanosarcinales incertae sedis</taxon>
        <taxon>GOM Arc I cluster</taxon>
        <taxon>Candidatus Argoarchaeum</taxon>
    </lineage>
</organism>
<gene>
    <name evidence="1" type="ORF">CHKLHMKO_00343</name>
</gene>
<reference evidence="1" key="1">
    <citation type="submission" date="2020-10" db="EMBL/GenBank/DDBJ databases">
        <authorList>
            <person name="Hahn C.J."/>
            <person name="Laso-Perez R."/>
            <person name="Vulcano F."/>
            <person name="Vaziourakis K.-M."/>
            <person name="Stokke R."/>
            <person name="Steen I.H."/>
            <person name="Teske A."/>
            <person name="Boetius A."/>
            <person name="Liebeke M."/>
            <person name="Amann R."/>
            <person name="Knittel K."/>
        </authorList>
    </citation>
    <scope>NUCLEOTIDE SEQUENCE</scope>
    <source>
        <strain evidence="1">Gfbio:e3339647-f889-4370-9287-4fb5cb688e4c:AG392O15_GoMArc1</strain>
    </source>
</reference>
<evidence type="ECO:0000313" key="1">
    <source>
        <dbReference type="EMBL" id="CAD6492743.1"/>
    </source>
</evidence>
<dbReference type="Proteomes" id="UP000610373">
    <property type="component" value="Unassembled WGS sequence"/>
</dbReference>
<dbReference type="EMBL" id="CAJHIO010000018">
    <property type="protein sequence ID" value="CAD6492743.1"/>
    <property type="molecule type" value="Genomic_DNA"/>
</dbReference>
<proteinExistence type="predicted"/>
<evidence type="ECO:0000313" key="2">
    <source>
        <dbReference type="Proteomes" id="UP000610373"/>
    </source>
</evidence>
<protein>
    <submittedName>
        <fullName evidence="1">Uncharacterized protein</fullName>
    </submittedName>
</protein>
<dbReference type="AlphaFoldDB" id="A0A811TAU0"/>